<reference evidence="4" key="2">
    <citation type="submission" date="2023-03" db="EMBL/GenBank/DDBJ databases">
        <authorList>
            <person name="Inwood S.N."/>
            <person name="Skelly J.G."/>
            <person name="Guhlin J."/>
            <person name="Harrop T.W.R."/>
            <person name="Goldson S.G."/>
            <person name="Dearden P.K."/>
        </authorList>
    </citation>
    <scope>NUCLEOTIDE SEQUENCE</scope>
    <source>
        <strain evidence="4">Irish</strain>
        <tissue evidence="4">Whole body</tissue>
    </source>
</reference>
<dbReference type="InterPro" id="IPR020422">
    <property type="entry name" value="TYR_PHOSPHATASE_DUAL_dom"/>
</dbReference>
<dbReference type="CDD" id="cd14522">
    <property type="entry name" value="DSP_STYX"/>
    <property type="match status" value="1"/>
</dbReference>
<evidence type="ECO:0000259" key="2">
    <source>
        <dbReference type="PROSITE" id="PS50054"/>
    </source>
</evidence>
<dbReference type="EMBL" id="JAQQBS010001424">
    <property type="protein sequence ID" value="KAK0158401.1"/>
    <property type="molecule type" value="Genomic_DNA"/>
</dbReference>
<evidence type="ECO:0000256" key="1">
    <source>
        <dbReference type="ARBA" id="ARBA00009649"/>
    </source>
</evidence>
<keyword evidence="5" id="KW-1185">Reference proteome</keyword>
<dbReference type="InterPro" id="IPR000340">
    <property type="entry name" value="Dual-sp_phosphatase_cat-dom"/>
</dbReference>
<proteinExistence type="inferred from homology"/>
<dbReference type="InterPro" id="IPR000387">
    <property type="entry name" value="Tyr_Pase_dom"/>
</dbReference>
<dbReference type="SMART" id="SM00195">
    <property type="entry name" value="DSPc"/>
    <property type="match status" value="1"/>
</dbReference>
<dbReference type="PANTHER" id="PTHR46588">
    <property type="entry name" value="SERINE/THREONINE/TYROSINE-INTERACTING PROTEIN"/>
    <property type="match status" value="1"/>
</dbReference>
<dbReference type="FunFam" id="3.90.190.10:FF:000036">
    <property type="entry name" value="Serine/threonine/tyrosine-interacting protein a"/>
    <property type="match status" value="1"/>
</dbReference>
<dbReference type="SUPFAM" id="SSF52799">
    <property type="entry name" value="(Phosphotyrosine protein) phosphatases II"/>
    <property type="match status" value="1"/>
</dbReference>
<dbReference type="PROSITE" id="PS50054">
    <property type="entry name" value="TYR_PHOSPHATASE_DUAL"/>
    <property type="match status" value="1"/>
</dbReference>
<feature type="domain" description="Tyrosine-protein phosphatase" evidence="2">
    <location>
        <begin position="88"/>
        <end position="236"/>
    </location>
</feature>
<dbReference type="PROSITE" id="PS50056">
    <property type="entry name" value="TYR_PHOSPHATASE_2"/>
    <property type="match status" value="1"/>
</dbReference>
<evidence type="ECO:0000313" key="4">
    <source>
        <dbReference type="EMBL" id="KAK0158401.1"/>
    </source>
</evidence>
<gene>
    <name evidence="4" type="ORF">PV328_009408</name>
</gene>
<evidence type="ECO:0008006" key="6">
    <source>
        <dbReference type="Google" id="ProtNLM"/>
    </source>
</evidence>
<dbReference type="Gene3D" id="3.90.190.10">
    <property type="entry name" value="Protein tyrosine phosphatase superfamily"/>
    <property type="match status" value="1"/>
</dbReference>
<evidence type="ECO:0000313" key="5">
    <source>
        <dbReference type="Proteomes" id="UP001168990"/>
    </source>
</evidence>
<dbReference type="PANTHER" id="PTHR46588:SF1">
    <property type="entry name" value="SERINE_THREONINE_TYROSINE-INTERACTING PROTEIN"/>
    <property type="match status" value="1"/>
</dbReference>
<dbReference type="GO" id="GO:1990444">
    <property type="term" value="F:F-box domain binding"/>
    <property type="evidence" value="ECO:0007669"/>
    <property type="project" value="TreeGrafter"/>
</dbReference>
<name>A0AA39EZC2_9HYME</name>
<dbReference type="InterPro" id="IPR052449">
    <property type="entry name" value="STYX-Interacting_Phosphatase"/>
</dbReference>
<dbReference type="AlphaFoldDB" id="A0AA39EZC2"/>
<dbReference type="GO" id="GO:0070372">
    <property type="term" value="P:regulation of ERK1 and ERK2 cascade"/>
    <property type="evidence" value="ECO:0007669"/>
    <property type="project" value="TreeGrafter"/>
</dbReference>
<organism evidence="4 5">
    <name type="scientific">Microctonus aethiopoides</name>
    <dbReference type="NCBI Taxonomy" id="144406"/>
    <lineage>
        <taxon>Eukaryota</taxon>
        <taxon>Metazoa</taxon>
        <taxon>Ecdysozoa</taxon>
        <taxon>Arthropoda</taxon>
        <taxon>Hexapoda</taxon>
        <taxon>Insecta</taxon>
        <taxon>Pterygota</taxon>
        <taxon>Neoptera</taxon>
        <taxon>Endopterygota</taxon>
        <taxon>Hymenoptera</taxon>
        <taxon>Apocrita</taxon>
        <taxon>Ichneumonoidea</taxon>
        <taxon>Braconidae</taxon>
        <taxon>Euphorinae</taxon>
        <taxon>Microctonus</taxon>
    </lineage>
</organism>
<dbReference type="GO" id="GO:0005737">
    <property type="term" value="C:cytoplasm"/>
    <property type="evidence" value="ECO:0007669"/>
    <property type="project" value="TreeGrafter"/>
</dbReference>
<feature type="domain" description="Tyrosine specific protein phosphatases" evidence="3">
    <location>
        <begin position="156"/>
        <end position="214"/>
    </location>
</feature>
<comment type="caution">
    <text evidence="4">The sequence shown here is derived from an EMBL/GenBank/DDBJ whole genome shotgun (WGS) entry which is preliminary data.</text>
</comment>
<dbReference type="GO" id="GO:0005654">
    <property type="term" value="C:nucleoplasm"/>
    <property type="evidence" value="ECO:0007669"/>
    <property type="project" value="TreeGrafter"/>
</dbReference>
<comment type="similarity">
    <text evidence="1">Belongs to the protein-tyrosine phosphatase family. Non-receptor class subfamily.</text>
</comment>
<reference evidence="4" key="1">
    <citation type="journal article" date="2023" name="bioRxiv">
        <title>Scaffold-level genome assemblies of two parasitoid biocontrol wasps reveal the parthenogenesis mechanism and an associated novel virus.</title>
        <authorList>
            <person name="Inwood S."/>
            <person name="Skelly J."/>
            <person name="Guhlin J."/>
            <person name="Harrop T."/>
            <person name="Goldson S."/>
            <person name="Dearden P."/>
        </authorList>
    </citation>
    <scope>NUCLEOTIDE SEQUENCE</scope>
    <source>
        <strain evidence="4">Irish</strain>
        <tissue evidence="4">Whole body</tissue>
    </source>
</reference>
<evidence type="ECO:0000259" key="3">
    <source>
        <dbReference type="PROSITE" id="PS50056"/>
    </source>
</evidence>
<accession>A0AA39EZC2</accession>
<dbReference type="GO" id="GO:0062026">
    <property type="term" value="P:negative regulation of SCF-dependent proteasomal ubiquitin-dependent catabolic process"/>
    <property type="evidence" value="ECO:0007669"/>
    <property type="project" value="TreeGrafter"/>
</dbReference>
<dbReference type="Pfam" id="PF00782">
    <property type="entry name" value="DSPc"/>
    <property type="match status" value="1"/>
</dbReference>
<sequence length="273" mass="31638">MRDFANIFSFIILHKVISYTKKNLLNFLSNYLSINNILFVVNILSSSDENNRILQDMNSSDDRMDETSRIPVFSMDAPKEWTYAMRRSMQEVAPGIFLGPYSSASRSKLESLQEKEITHIVCVRQDIEAHFIKPNFPDIFKYLVLDIADTTSENIIQHFQKVKNFIDEGLNSGGKILVHGNAGISRSAALVLAYMMEKYNYSRSEAFAIVQQRRFCVNPNEGFLAQLHEYEPIYQAQRISGKNEGFFIRQNCKRRIHQMDTERFDDKTDNMDS</sequence>
<dbReference type="Proteomes" id="UP001168990">
    <property type="component" value="Unassembled WGS sequence"/>
</dbReference>
<protein>
    <recommendedName>
        <fullName evidence="6">Serine/threonine/tyrosine-interacting protein</fullName>
    </recommendedName>
</protein>
<dbReference type="InterPro" id="IPR029021">
    <property type="entry name" value="Prot-tyrosine_phosphatase-like"/>
</dbReference>